<name>A0A9E7V2K0_9VIRU</name>
<evidence type="ECO:0000256" key="5">
    <source>
        <dbReference type="ARBA" id="ARBA00022741"/>
    </source>
</evidence>
<protein>
    <recommendedName>
        <fullName evidence="7">RNA-directed RNA polymerase</fullName>
        <ecNumber evidence="7">2.7.7.48</ecNumber>
    </recommendedName>
</protein>
<keyword evidence="5 7" id="KW-0547">Nucleotide-binding</keyword>
<evidence type="ECO:0000256" key="1">
    <source>
        <dbReference type="ARBA" id="ARBA00010455"/>
    </source>
</evidence>
<keyword evidence="4 7" id="KW-0548">Nucleotidyltransferase</keyword>
<keyword evidence="7" id="KW-0693">Viral RNA replication</keyword>
<dbReference type="GO" id="GO:0006351">
    <property type="term" value="P:DNA-templated transcription"/>
    <property type="evidence" value="ECO:0007669"/>
    <property type="project" value="InterPro"/>
</dbReference>
<organism evidence="8">
    <name type="scientific">Zhangjiakou Totiv tick virus 2</name>
    <dbReference type="NCBI Taxonomy" id="2972348"/>
    <lineage>
        <taxon>Viruses</taxon>
        <taxon>Riboviria</taxon>
        <taxon>Orthornavirae</taxon>
        <taxon>Duplornaviricota</taxon>
        <taxon>Chrymotiviricetes</taxon>
        <taxon>Ghabrivirales</taxon>
        <taxon>Totiviridae</taxon>
    </lineage>
</organism>
<comment type="similarity">
    <text evidence="1">Belongs to the totiviridae RNA-directed RNA polymerase family.</text>
</comment>
<evidence type="ECO:0000256" key="3">
    <source>
        <dbReference type="ARBA" id="ARBA00022679"/>
    </source>
</evidence>
<dbReference type="GO" id="GO:0003968">
    <property type="term" value="F:RNA-directed RNA polymerase activity"/>
    <property type="evidence" value="ECO:0007669"/>
    <property type="project" value="UniProtKB-KW"/>
</dbReference>
<proteinExistence type="inferred from homology"/>
<dbReference type="InterPro" id="IPR043502">
    <property type="entry name" value="DNA/RNA_pol_sf"/>
</dbReference>
<dbReference type="Pfam" id="PF02123">
    <property type="entry name" value="RdRP_4"/>
    <property type="match status" value="1"/>
</dbReference>
<reference evidence="8" key="1">
    <citation type="submission" date="2022-05" db="EMBL/GenBank/DDBJ databases">
        <authorList>
            <person name="Cao W."/>
            <person name="Jia N."/>
            <person name="Lam T.T.-Y."/>
            <person name="Ni X."/>
            <person name="Liu J."/>
        </authorList>
    </citation>
    <scope>NUCLEOTIDE SEQUENCE</scope>
    <source>
        <strain evidence="8">TIGMIC 19</strain>
    </source>
</reference>
<dbReference type="InterPro" id="IPR001795">
    <property type="entry name" value="RNA-dir_pol_luteovirus"/>
</dbReference>
<evidence type="ECO:0000256" key="4">
    <source>
        <dbReference type="ARBA" id="ARBA00022695"/>
    </source>
</evidence>
<dbReference type="SUPFAM" id="SSF56672">
    <property type="entry name" value="DNA/RNA polymerases"/>
    <property type="match status" value="1"/>
</dbReference>
<evidence type="ECO:0000256" key="6">
    <source>
        <dbReference type="ARBA" id="ARBA00048744"/>
    </source>
</evidence>
<dbReference type="EMBL" id="ON746546">
    <property type="protein sequence ID" value="UYL95655.1"/>
    <property type="molecule type" value="Genomic_RNA"/>
</dbReference>
<dbReference type="GO" id="GO:0003723">
    <property type="term" value="F:RNA binding"/>
    <property type="evidence" value="ECO:0007669"/>
    <property type="project" value="InterPro"/>
</dbReference>
<keyword evidence="3 7" id="KW-0808">Transferase</keyword>
<sequence>MGDMLLFMRRKGLADRAVHILKLCRGFDYVLTSNCLLAALCFRDQKWWDIMVASGVFLRDASHYRLACKELSDTVKKTNNVLTADERVSLYECASLYGAMCPPVPGWDPIEETKQLAEGGQKPHGLLAGDWMQQAQLNKRIRELVRHPPHSRSEVRSFDEWVASCEWERSGSATMGRVEYELSIDGERRKGSFKARKNLVLDVVPLNDLLAKTRVHDTQDNHALVKSEFGKVRLAVSAPLEVYLQQAFLFAVSGNSYLSWPGNTLEESVGEEMARNEKTFRRMRAGDSALPYDFMRFDHQPKTDEVVEFQGVTFDRALAAALWWQRQDVLLFERLLERGFRRATITSPPGLGAPQTFRVLGGLMSGLRSTSAVGSGWNAVLGETARDLANKFRAPGRELATWQIVRGDDTQVISSSYLDVLAVKLGYDVLGAEANESKFTLRPGRTEFLRVEISDRARAYPCRTVPLLFQRRPWSSRPPTGDASLTRIVKVASVLARRLTDPSLMLEFVEFVIERMMAKMGLDRRLARIPVSLGGLGLLPWDGKWHVRQWASSPPIPIDVRNATDFREKQEAKRYSEMGVRVTDGEAARLAERARRTKLALDDVMELTGVVRRVRRSELRQREIIRTENPLPVSCDGVGQYSELVQFAHHLQPEEGSYRRLETVAAKCHRLVAPEFASERKSVERITALANLAVVRKKSLGKMLRLHEPAFYRKLCRIEKRLMLRRSSAVDYLLGNMSVPGADRMPPCVPRLAGIAAATFVEELAQVQKPATFVDTIRRFEYGANRFARALIESDYGKALLSL</sequence>
<evidence type="ECO:0000256" key="7">
    <source>
        <dbReference type="RuleBase" id="RU364050"/>
    </source>
</evidence>
<comment type="catalytic activity">
    <reaction evidence="6 7">
        <text>RNA(n) + a ribonucleoside 5'-triphosphate = RNA(n+1) + diphosphate</text>
        <dbReference type="Rhea" id="RHEA:21248"/>
        <dbReference type="Rhea" id="RHEA-COMP:14527"/>
        <dbReference type="Rhea" id="RHEA-COMP:17342"/>
        <dbReference type="ChEBI" id="CHEBI:33019"/>
        <dbReference type="ChEBI" id="CHEBI:61557"/>
        <dbReference type="ChEBI" id="CHEBI:140395"/>
        <dbReference type="EC" id="2.7.7.48"/>
    </reaction>
</comment>
<dbReference type="GO" id="GO:0000166">
    <property type="term" value="F:nucleotide binding"/>
    <property type="evidence" value="ECO:0007669"/>
    <property type="project" value="UniProtKB-KW"/>
</dbReference>
<keyword evidence="2 7" id="KW-0696">RNA-directed RNA polymerase</keyword>
<dbReference type="EC" id="2.7.7.48" evidence="7"/>
<evidence type="ECO:0000313" key="8">
    <source>
        <dbReference type="EMBL" id="UYL95655.1"/>
    </source>
</evidence>
<accession>A0A9E7V2K0</accession>
<evidence type="ECO:0000256" key="2">
    <source>
        <dbReference type="ARBA" id="ARBA00022484"/>
    </source>
</evidence>